<evidence type="ECO:0000256" key="2">
    <source>
        <dbReference type="ARBA" id="ARBA00049988"/>
    </source>
</evidence>
<evidence type="ECO:0000313" key="3">
    <source>
        <dbReference type="EMBL" id="GAA1105306.1"/>
    </source>
</evidence>
<gene>
    <name evidence="3" type="ORF">GCM10009668_25860</name>
</gene>
<dbReference type="InterPro" id="IPR010985">
    <property type="entry name" value="Ribbon_hlx_hlx"/>
</dbReference>
<comment type="similarity">
    <text evidence="2">Belongs to the TacA antitoxin family.</text>
</comment>
<comment type="caution">
    <text evidence="3">The sequence shown here is derived from an EMBL/GenBank/DDBJ whole genome shotgun (WGS) entry which is preliminary data.</text>
</comment>
<dbReference type="InterPro" id="IPR014795">
    <property type="entry name" value="TacA_1-like"/>
</dbReference>
<name>A0ABP4EH51_9ACTN</name>
<dbReference type="EMBL" id="BAAALG010000011">
    <property type="protein sequence ID" value="GAA1105306.1"/>
    <property type="molecule type" value="Genomic_DNA"/>
</dbReference>
<evidence type="ECO:0000313" key="4">
    <source>
        <dbReference type="Proteomes" id="UP001501581"/>
    </source>
</evidence>
<keyword evidence="1" id="KW-1277">Toxin-antitoxin system</keyword>
<evidence type="ECO:0008006" key="5">
    <source>
        <dbReference type="Google" id="ProtNLM"/>
    </source>
</evidence>
<proteinExistence type="inferred from homology"/>
<accession>A0ABP4EH51</accession>
<reference evidence="4" key="1">
    <citation type="journal article" date="2019" name="Int. J. Syst. Evol. Microbiol.">
        <title>The Global Catalogue of Microorganisms (GCM) 10K type strain sequencing project: providing services to taxonomists for standard genome sequencing and annotation.</title>
        <authorList>
            <consortium name="The Broad Institute Genomics Platform"/>
            <consortium name="The Broad Institute Genome Sequencing Center for Infectious Disease"/>
            <person name="Wu L."/>
            <person name="Ma J."/>
        </authorList>
    </citation>
    <scope>NUCLEOTIDE SEQUENCE [LARGE SCALE GENOMIC DNA]</scope>
    <source>
        <strain evidence="4">JCM 13008</strain>
    </source>
</reference>
<dbReference type="SUPFAM" id="SSF47598">
    <property type="entry name" value="Ribbon-helix-helix"/>
    <property type="match status" value="1"/>
</dbReference>
<keyword evidence="4" id="KW-1185">Reference proteome</keyword>
<evidence type="ECO:0000256" key="1">
    <source>
        <dbReference type="ARBA" id="ARBA00022649"/>
    </source>
</evidence>
<organism evidence="3 4">
    <name type="scientific">Nocardioides dubius</name>
    <dbReference type="NCBI Taxonomy" id="317019"/>
    <lineage>
        <taxon>Bacteria</taxon>
        <taxon>Bacillati</taxon>
        <taxon>Actinomycetota</taxon>
        <taxon>Actinomycetes</taxon>
        <taxon>Propionibacteriales</taxon>
        <taxon>Nocardioidaceae</taxon>
        <taxon>Nocardioides</taxon>
    </lineage>
</organism>
<sequence length="87" mass="9468">MTALTKRFEARLDPETDGLIARAAELSRMSKSAFVTRAARAEAERVVARADITWLAPEVYDALIDSLGTPDEAPELAAKLARLPKIS</sequence>
<protein>
    <recommendedName>
        <fullName evidence="5">DUF1778 domain-containing protein</fullName>
    </recommendedName>
</protein>
<dbReference type="Gene3D" id="1.20.5.780">
    <property type="entry name" value="Single helix bin"/>
    <property type="match status" value="1"/>
</dbReference>
<dbReference type="Proteomes" id="UP001501581">
    <property type="component" value="Unassembled WGS sequence"/>
</dbReference>
<dbReference type="RefSeq" id="WP_343995059.1">
    <property type="nucleotide sequence ID" value="NZ_BAAALG010000011.1"/>
</dbReference>
<dbReference type="PANTHER" id="PTHR35401">
    <property type="entry name" value="COPG FAMILY HELIX-TURN-HELIX PROTEIN-RELATED-RELATED"/>
    <property type="match status" value="1"/>
</dbReference>
<dbReference type="Pfam" id="PF08681">
    <property type="entry name" value="TacA1"/>
    <property type="match status" value="1"/>
</dbReference>